<feature type="active site" description="Charge relay system" evidence="7 8">
    <location>
        <position position="141"/>
    </location>
</feature>
<reference evidence="10 11" key="1">
    <citation type="journal article" date="2024" name="Nat. Commun.">
        <title>Phylogenomics reveals the evolutionary origins of lichenization in chlorophyte algae.</title>
        <authorList>
            <person name="Puginier C."/>
            <person name="Libourel C."/>
            <person name="Otte J."/>
            <person name="Skaloud P."/>
            <person name="Haon M."/>
            <person name="Grisel S."/>
            <person name="Petersen M."/>
            <person name="Berrin J.G."/>
            <person name="Delaux P.M."/>
            <person name="Dal Grande F."/>
            <person name="Keller J."/>
        </authorList>
    </citation>
    <scope>NUCLEOTIDE SEQUENCE [LARGE SCALE GENOMIC DNA]</scope>
    <source>
        <strain evidence="10 11">SAG 2145</strain>
    </source>
</reference>
<keyword evidence="5 7" id="KW-0648">Protein biosynthesis</keyword>
<dbReference type="NCBIfam" id="TIGR00132">
    <property type="entry name" value="gatA"/>
    <property type="match status" value="1"/>
</dbReference>
<dbReference type="InterPro" id="IPR020556">
    <property type="entry name" value="Amidase_CS"/>
</dbReference>
<keyword evidence="7" id="KW-0496">Mitochondrion</keyword>
<comment type="catalytic activity">
    <reaction evidence="6 7">
        <text>L-glutamyl-tRNA(Gln) + L-glutamine + ATP + H2O = L-glutaminyl-tRNA(Gln) + L-glutamate + ADP + phosphate + H(+)</text>
        <dbReference type="Rhea" id="RHEA:17521"/>
        <dbReference type="Rhea" id="RHEA-COMP:9681"/>
        <dbReference type="Rhea" id="RHEA-COMP:9684"/>
        <dbReference type="ChEBI" id="CHEBI:15377"/>
        <dbReference type="ChEBI" id="CHEBI:15378"/>
        <dbReference type="ChEBI" id="CHEBI:29985"/>
        <dbReference type="ChEBI" id="CHEBI:30616"/>
        <dbReference type="ChEBI" id="CHEBI:43474"/>
        <dbReference type="ChEBI" id="CHEBI:58359"/>
        <dbReference type="ChEBI" id="CHEBI:78520"/>
        <dbReference type="ChEBI" id="CHEBI:78521"/>
        <dbReference type="ChEBI" id="CHEBI:456216"/>
        <dbReference type="EC" id="6.3.5.7"/>
    </reaction>
</comment>
<dbReference type="PANTHER" id="PTHR11895:SF7">
    <property type="entry name" value="GLUTAMYL-TRNA(GLN) AMIDOTRANSFERASE SUBUNIT A, MITOCHONDRIAL"/>
    <property type="match status" value="1"/>
</dbReference>
<dbReference type="EC" id="6.3.5.7" evidence="7"/>
<evidence type="ECO:0000256" key="7">
    <source>
        <dbReference type="HAMAP-Rule" id="MF_03150"/>
    </source>
</evidence>
<comment type="subcellular location">
    <subcellularLocation>
        <location evidence="7">Mitochondrion</location>
    </subcellularLocation>
    <subcellularLocation>
        <location evidence="7">Plastid</location>
        <location evidence="7">Chloroplast stroma</location>
    </subcellularLocation>
</comment>
<dbReference type="Gene3D" id="3.90.1300.10">
    <property type="entry name" value="Amidase signature (AS) domain"/>
    <property type="match status" value="1"/>
</dbReference>
<keyword evidence="3 7" id="KW-0547">Nucleotide-binding</keyword>
<evidence type="ECO:0000313" key="11">
    <source>
        <dbReference type="Proteomes" id="UP001438707"/>
    </source>
</evidence>
<evidence type="ECO:0000256" key="8">
    <source>
        <dbReference type="PIRSR" id="PIRSR001221-1"/>
    </source>
</evidence>
<dbReference type="GO" id="GO:0050567">
    <property type="term" value="F:glutaminyl-tRNA synthase (glutamine-hydrolyzing) activity"/>
    <property type="evidence" value="ECO:0007669"/>
    <property type="project" value="UniProtKB-UniRule"/>
</dbReference>
<dbReference type="InterPro" id="IPR036928">
    <property type="entry name" value="AS_sf"/>
</dbReference>
<proteinExistence type="inferred from homology"/>
<dbReference type="HAMAP" id="MF_00120">
    <property type="entry name" value="GatA"/>
    <property type="match status" value="1"/>
</dbReference>
<evidence type="ECO:0000256" key="3">
    <source>
        <dbReference type="ARBA" id="ARBA00022741"/>
    </source>
</evidence>
<evidence type="ECO:0000256" key="6">
    <source>
        <dbReference type="ARBA" id="ARBA00047407"/>
    </source>
</evidence>
<comment type="similarity">
    <text evidence="1 7">Belongs to the amidase family. GatA subfamily.</text>
</comment>
<dbReference type="SUPFAM" id="SSF75304">
    <property type="entry name" value="Amidase signature (AS) enzymes"/>
    <property type="match status" value="1"/>
</dbReference>
<feature type="active site" description="Charge relay system" evidence="7 8">
    <location>
        <position position="216"/>
    </location>
</feature>
<dbReference type="EMBL" id="JALJOS010000006">
    <property type="protein sequence ID" value="KAK9837987.1"/>
    <property type="molecule type" value="Genomic_DNA"/>
</dbReference>
<keyword evidence="4 7" id="KW-0067">ATP-binding</keyword>
<feature type="domain" description="Amidase" evidence="9">
    <location>
        <begin position="84"/>
        <end position="539"/>
    </location>
</feature>
<evidence type="ECO:0000256" key="1">
    <source>
        <dbReference type="ARBA" id="ARBA00008069"/>
    </source>
</evidence>
<evidence type="ECO:0000256" key="2">
    <source>
        <dbReference type="ARBA" id="ARBA00022598"/>
    </source>
</evidence>
<dbReference type="Proteomes" id="UP001438707">
    <property type="component" value="Unassembled WGS sequence"/>
</dbReference>
<comment type="function">
    <text evidence="7">Allows the formation of correctly charged Gln-tRNA(Gln) through the transamidation of misacylated Glu-tRNA(Gln) in chloroplasts and mitochondria. The reaction takes place in the presence of glutamine and ATP through an activated gamma-phospho-Glu-tRNA(Gln).</text>
</comment>
<comment type="subunit">
    <text evidence="7">Subunit of the heterotrimeric GatCAB amidotransferase (AdT) complex, composed of A, B and C subunits.</text>
</comment>
<feature type="active site" description="Acyl-ester intermediate" evidence="7 8">
    <location>
        <position position="240"/>
    </location>
</feature>
<comment type="miscellaneous">
    <text evidence="7">This protein may be expected to contain an N-terminal transit peptide but none has been predicted.</text>
</comment>
<dbReference type="InterPro" id="IPR023631">
    <property type="entry name" value="Amidase_dom"/>
</dbReference>
<dbReference type="GO" id="GO:0030956">
    <property type="term" value="C:glutamyl-tRNA(Gln) amidotransferase complex"/>
    <property type="evidence" value="ECO:0007669"/>
    <property type="project" value="UniProtKB-UniRule"/>
</dbReference>
<sequence>MSLPGGRHCLISGEPLTHLLHNTFVSAALPRWHQPVCSSFGRPQRPVCASAGVLERSAPAEATSRCSLTSLADSIKSGKRSAAEVTEEYLQRIESLDPQILSYLAVNGEGALTAARNIDEKVAAGSGAALGPLAGVPISIKDNILTQGIETTAASNILSGYHPPYSATIISKLQDAGAIILGKTNLDAFGMGSSTENSDFHTTRNPWDLERVPGGSSGGAAAAMAASLCAASIGTDTGGSIREPAAFCGVVGLKPTYGRVSRHGLVAYGSSLDTIGPLTHSVADAALLLGVIAGGDRHDATSSHEAVPDYLKGLQSREQLSSKPLRGYRLGLIASTLDEGVDRPIHDNLQRAAQHYESLGAEITTVKLPMFREGLTAYYLLAVAEASSNLARYDGVRYGLRVPADGIKGMYKGTRSQGLGAEVKKRILMGTYALSAGHVDAFYKKALQMRKVVRDEMDAALRDVDVLITPTTPSTAFKIGEHTTDPLELYRGDLMTVNLNLAGLPGISVPCGFDDSHRPGHPLPIGMQLIGKAHGEADMLRIAHIFEQTAEWAQGTPPDFQHDVGKMDMKRKGC</sequence>
<dbReference type="GO" id="GO:0032543">
    <property type="term" value="P:mitochondrial translation"/>
    <property type="evidence" value="ECO:0007669"/>
    <property type="project" value="UniProtKB-UniRule"/>
</dbReference>
<protein>
    <recommendedName>
        <fullName evidence="7">Glutamyl-tRNA(Gln) amidotransferase subunit A, chloroplastic/mitochondrial</fullName>
        <shortName evidence="7">Glu-AdT subunit A</shortName>
        <ecNumber evidence="7">6.3.5.7</ecNumber>
    </recommendedName>
</protein>
<dbReference type="InterPro" id="IPR004412">
    <property type="entry name" value="GatA"/>
</dbReference>
<evidence type="ECO:0000256" key="5">
    <source>
        <dbReference type="ARBA" id="ARBA00022917"/>
    </source>
</evidence>
<comment type="caution">
    <text evidence="10">The sequence shown here is derived from an EMBL/GenBank/DDBJ whole genome shotgun (WGS) entry which is preliminary data.</text>
</comment>
<evidence type="ECO:0000313" key="10">
    <source>
        <dbReference type="EMBL" id="KAK9837987.1"/>
    </source>
</evidence>
<name>A0AAW1RW06_9CHLO</name>
<gene>
    <name evidence="7" type="primary">GATA</name>
    <name evidence="10" type="ORF">WJX74_009088</name>
</gene>
<dbReference type="GO" id="GO:0009570">
    <property type="term" value="C:chloroplast stroma"/>
    <property type="evidence" value="ECO:0007669"/>
    <property type="project" value="UniProtKB-SubCell"/>
</dbReference>
<dbReference type="Pfam" id="PF01425">
    <property type="entry name" value="Amidase"/>
    <property type="match status" value="1"/>
</dbReference>
<dbReference type="GO" id="GO:0070681">
    <property type="term" value="P:glutaminyl-tRNAGln biosynthesis via transamidation"/>
    <property type="evidence" value="ECO:0007669"/>
    <property type="project" value="UniProtKB-UniRule"/>
</dbReference>
<dbReference type="GO" id="GO:0005524">
    <property type="term" value="F:ATP binding"/>
    <property type="evidence" value="ECO:0007669"/>
    <property type="project" value="UniProtKB-KW"/>
</dbReference>
<dbReference type="InterPro" id="IPR000120">
    <property type="entry name" value="Amidase"/>
</dbReference>
<accession>A0AAW1RW06</accession>
<keyword evidence="2 7" id="KW-0436">Ligase</keyword>
<keyword evidence="11" id="KW-1185">Reference proteome</keyword>
<keyword evidence="7" id="KW-0150">Chloroplast</keyword>
<dbReference type="PANTHER" id="PTHR11895">
    <property type="entry name" value="TRANSAMIDASE"/>
    <property type="match status" value="1"/>
</dbReference>
<dbReference type="GO" id="GO:0005739">
    <property type="term" value="C:mitochondrion"/>
    <property type="evidence" value="ECO:0007669"/>
    <property type="project" value="UniProtKB-SubCell"/>
</dbReference>
<keyword evidence="7" id="KW-0934">Plastid</keyword>
<dbReference type="AlphaFoldDB" id="A0AAW1RW06"/>
<dbReference type="PROSITE" id="PS00571">
    <property type="entry name" value="AMIDASES"/>
    <property type="match status" value="1"/>
</dbReference>
<evidence type="ECO:0000256" key="4">
    <source>
        <dbReference type="ARBA" id="ARBA00022840"/>
    </source>
</evidence>
<organism evidence="10 11">
    <name type="scientific">Apatococcus lobatus</name>
    <dbReference type="NCBI Taxonomy" id="904363"/>
    <lineage>
        <taxon>Eukaryota</taxon>
        <taxon>Viridiplantae</taxon>
        <taxon>Chlorophyta</taxon>
        <taxon>core chlorophytes</taxon>
        <taxon>Trebouxiophyceae</taxon>
        <taxon>Chlorellales</taxon>
        <taxon>Chlorellaceae</taxon>
        <taxon>Apatococcus</taxon>
    </lineage>
</organism>
<evidence type="ECO:0000259" key="9">
    <source>
        <dbReference type="Pfam" id="PF01425"/>
    </source>
</evidence>